<accession>A0A0C2IVL9</accession>
<dbReference type="InterPro" id="IPR052637">
    <property type="entry name" value="KLHDC3-like"/>
</dbReference>
<dbReference type="Proteomes" id="UP000031668">
    <property type="component" value="Unassembled WGS sequence"/>
</dbReference>
<dbReference type="GO" id="GO:0005737">
    <property type="term" value="C:cytoplasm"/>
    <property type="evidence" value="ECO:0007669"/>
    <property type="project" value="TreeGrafter"/>
</dbReference>
<dbReference type="PANTHER" id="PTHR46461:SF2">
    <property type="entry name" value="ATTRACTIN"/>
    <property type="match status" value="1"/>
</dbReference>
<dbReference type="SUPFAM" id="SSF117281">
    <property type="entry name" value="Kelch motif"/>
    <property type="match status" value="1"/>
</dbReference>
<dbReference type="Pfam" id="PF24681">
    <property type="entry name" value="Kelch_KLHDC2_KLHL20_DRC7"/>
    <property type="match status" value="1"/>
</dbReference>
<sequence>MDRYLIDDIPERLVYHSMITVSKSLIMYGGHVDSTRWFNDDLWKYDTILRVWKKYPKPPNLIKTTYMSSICAAGGLVYIFGYSSLHKPPSDINYLVSFDVGSEKWQELSSQTIIDDENNQSTFYGSSIVYFNESLYLFWGFDGSEYVNSIFKFCLHTLTWSRVQQNGQIPPHPGFRVFGTVFQDQYYCFGGTETLRTEKFKNVWVFDFSKNTWSIRKTSSKTQNFPCGRRNDEAFAFTGDCGYMSGGLDGTNFFDDIWKIDLKTLEWEELKYVFGFND</sequence>
<evidence type="ECO:0000313" key="1">
    <source>
        <dbReference type="EMBL" id="KII69419.1"/>
    </source>
</evidence>
<dbReference type="GO" id="GO:0003682">
    <property type="term" value="F:chromatin binding"/>
    <property type="evidence" value="ECO:0007669"/>
    <property type="project" value="InterPro"/>
</dbReference>
<dbReference type="Gene3D" id="2.120.10.80">
    <property type="entry name" value="Kelch-type beta propeller"/>
    <property type="match status" value="2"/>
</dbReference>
<reference evidence="1 2" key="1">
    <citation type="journal article" date="2014" name="Genome Biol. Evol.">
        <title>The genome of the myxosporean Thelohanellus kitauei shows adaptations to nutrient acquisition within its fish host.</title>
        <authorList>
            <person name="Yang Y."/>
            <person name="Xiong J."/>
            <person name="Zhou Z."/>
            <person name="Huo F."/>
            <person name="Miao W."/>
            <person name="Ran C."/>
            <person name="Liu Y."/>
            <person name="Zhang J."/>
            <person name="Feng J."/>
            <person name="Wang M."/>
            <person name="Wang M."/>
            <person name="Wang L."/>
            <person name="Yao B."/>
        </authorList>
    </citation>
    <scope>NUCLEOTIDE SEQUENCE [LARGE SCALE GENOMIC DNA]</scope>
    <source>
        <strain evidence="1">Wuqing</strain>
    </source>
</reference>
<dbReference type="PANTHER" id="PTHR46461">
    <property type="entry name" value="KELCH DOMAIN-CONTAINING PROTEIN 3"/>
    <property type="match status" value="1"/>
</dbReference>
<evidence type="ECO:0000313" key="2">
    <source>
        <dbReference type="Proteomes" id="UP000031668"/>
    </source>
</evidence>
<proteinExistence type="predicted"/>
<dbReference type="OrthoDB" id="7676067at2759"/>
<protein>
    <submittedName>
        <fullName evidence="1">Kelch domain-containing protein 10</fullName>
    </submittedName>
</protein>
<comment type="caution">
    <text evidence="1">The sequence shown here is derived from an EMBL/GenBank/DDBJ whole genome shotgun (WGS) entry which is preliminary data.</text>
</comment>
<dbReference type="InterPro" id="IPR015915">
    <property type="entry name" value="Kelch-typ_b-propeller"/>
</dbReference>
<gene>
    <name evidence="1" type="ORF">RF11_11063</name>
</gene>
<organism evidence="1 2">
    <name type="scientific">Thelohanellus kitauei</name>
    <name type="common">Myxosporean</name>
    <dbReference type="NCBI Taxonomy" id="669202"/>
    <lineage>
        <taxon>Eukaryota</taxon>
        <taxon>Metazoa</taxon>
        <taxon>Cnidaria</taxon>
        <taxon>Myxozoa</taxon>
        <taxon>Myxosporea</taxon>
        <taxon>Bivalvulida</taxon>
        <taxon>Platysporina</taxon>
        <taxon>Myxobolidae</taxon>
        <taxon>Thelohanellus</taxon>
    </lineage>
</organism>
<dbReference type="AlphaFoldDB" id="A0A0C2IVL9"/>
<keyword evidence="2" id="KW-1185">Reference proteome</keyword>
<dbReference type="EMBL" id="JWZT01002428">
    <property type="protein sequence ID" value="KII69419.1"/>
    <property type="molecule type" value="Genomic_DNA"/>
</dbReference>
<name>A0A0C2IVL9_THEKT</name>